<evidence type="ECO:0000313" key="3">
    <source>
        <dbReference type="Proteomes" id="UP000703295"/>
    </source>
</evidence>
<protein>
    <submittedName>
        <fullName evidence="2">DUF4296 domain-containing protein</fullName>
    </submittedName>
</protein>
<dbReference type="InterPro" id="IPR025381">
    <property type="entry name" value="DUF4296"/>
</dbReference>
<accession>A0ABS2EW61</accession>
<name>A0ABS2EW61_9BACE</name>
<keyword evidence="3" id="KW-1185">Reference proteome</keyword>
<sequence>MKQIAVIGVSALMLCGLFGCGKKVPKDIIQPQAMEDLLYDYHLATTLSADLPYNENYKKEAYLAYVFKKHHVTEAEFDSSMVWYSRHSDEMTTIYENLQKRMETTAEQLKKQSVRHTGEFAMSVAGDTVDLWQDRTVYWLTPFGLTNKLAFEMKADTSFHEKDRLVWEANFTFMPKGTPSGKLVMGLNLTFDNDSTQGMTRVISMSGMQRLVIMPDSAFKYKHVTGFMYYTGGEKSSVLVSNIQLRRYHVPERNLPVVTDSLAVQPADTLPKDSLRRVKRPELMKR</sequence>
<dbReference type="EMBL" id="JACJJW010000022">
    <property type="protein sequence ID" value="MBM6758826.1"/>
    <property type="molecule type" value="Genomic_DNA"/>
</dbReference>
<organism evidence="2 3">
    <name type="scientific">Bacteroides mediterraneensis</name>
    <dbReference type="NCBI Taxonomy" id="1841856"/>
    <lineage>
        <taxon>Bacteria</taxon>
        <taxon>Pseudomonadati</taxon>
        <taxon>Bacteroidota</taxon>
        <taxon>Bacteroidia</taxon>
        <taxon>Bacteroidales</taxon>
        <taxon>Bacteroidaceae</taxon>
        <taxon>Bacteroides</taxon>
    </lineage>
</organism>
<feature type="domain" description="DUF4296" evidence="1">
    <location>
        <begin position="25"/>
        <end position="106"/>
    </location>
</feature>
<dbReference type="Pfam" id="PF14129">
    <property type="entry name" value="DUF4296"/>
    <property type="match status" value="1"/>
</dbReference>
<dbReference type="PROSITE" id="PS51257">
    <property type="entry name" value="PROKAR_LIPOPROTEIN"/>
    <property type="match status" value="1"/>
</dbReference>
<evidence type="ECO:0000313" key="2">
    <source>
        <dbReference type="EMBL" id="MBM6758826.1"/>
    </source>
</evidence>
<dbReference type="Proteomes" id="UP000703295">
    <property type="component" value="Unassembled WGS sequence"/>
</dbReference>
<proteinExistence type="predicted"/>
<evidence type="ECO:0000259" key="1">
    <source>
        <dbReference type="Pfam" id="PF14129"/>
    </source>
</evidence>
<reference evidence="2 3" key="1">
    <citation type="journal article" date="2021" name="Sci. Rep.">
        <title>The distribution of antibiotic resistance genes in chicken gut microbiota commensals.</title>
        <authorList>
            <person name="Juricova H."/>
            <person name="Matiasovicova J."/>
            <person name="Kubasova T."/>
            <person name="Cejkova D."/>
            <person name="Rychlik I."/>
        </authorList>
    </citation>
    <scope>NUCLEOTIDE SEQUENCE [LARGE SCALE GENOMIC DNA]</scope>
    <source>
        <strain evidence="2 3">An801</strain>
    </source>
</reference>
<comment type="caution">
    <text evidence="2">The sequence shown here is derived from an EMBL/GenBank/DDBJ whole genome shotgun (WGS) entry which is preliminary data.</text>
</comment>
<dbReference type="RefSeq" id="WP_204476002.1">
    <property type="nucleotide sequence ID" value="NZ_JACJJW010000022.1"/>
</dbReference>
<gene>
    <name evidence="2" type="ORF">H6A31_09085</name>
</gene>